<feature type="compositionally biased region" description="Low complexity" evidence="1">
    <location>
        <begin position="1024"/>
        <end position="1048"/>
    </location>
</feature>
<dbReference type="Gene3D" id="3.30.40.10">
    <property type="entry name" value="Zinc/RING finger domain, C3HC4 (zinc finger)"/>
    <property type="match status" value="1"/>
</dbReference>
<feature type="compositionally biased region" description="Polar residues" evidence="1">
    <location>
        <begin position="955"/>
        <end position="965"/>
    </location>
</feature>
<feature type="compositionally biased region" description="Polar residues" evidence="1">
    <location>
        <begin position="641"/>
        <end position="654"/>
    </location>
</feature>
<dbReference type="InterPro" id="IPR010911">
    <property type="entry name" value="Rab_BD"/>
</dbReference>
<protein>
    <submittedName>
        <fullName evidence="3">Uncharacterized protein LOC100176041</fullName>
    </submittedName>
</protein>
<dbReference type="SUPFAM" id="SSF57903">
    <property type="entry name" value="FYVE/PHD zinc finger"/>
    <property type="match status" value="1"/>
</dbReference>
<gene>
    <name evidence="3" type="primary">LOC100176041</name>
</gene>
<feature type="region of interest" description="Disordered" evidence="1">
    <location>
        <begin position="427"/>
        <end position="452"/>
    </location>
</feature>
<accession>A0A6F9DGE4</accession>
<dbReference type="InterPro" id="IPR051745">
    <property type="entry name" value="Intracell_Transport_Effector"/>
</dbReference>
<dbReference type="PANTHER" id="PTHR14555:SF3">
    <property type="entry name" value="RABBD DOMAIN-CONTAINING PROTEIN"/>
    <property type="match status" value="1"/>
</dbReference>
<feature type="compositionally biased region" description="Polar residues" evidence="1">
    <location>
        <begin position="1122"/>
        <end position="1134"/>
    </location>
</feature>
<name>A0A6F9DGE4_9ASCI</name>
<feature type="region of interest" description="Disordered" evidence="1">
    <location>
        <begin position="720"/>
        <end position="841"/>
    </location>
</feature>
<dbReference type="AlphaFoldDB" id="A0A6F9DGE4"/>
<organism evidence="3">
    <name type="scientific">Phallusia mammillata</name>
    <dbReference type="NCBI Taxonomy" id="59560"/>
    <lineage>
        <taxon>Eukaryota</taxon>
        <taxon>Metazoa</taxon>
        <taxon>Chordata</taxon>
        <taxon>Tunicata</taxon>
        <taxon>Ascidiacea</taxon>
        <taxon>Phlebobranchia</taxon>
        <taxon>Ascidiidae</taxon>
        <taxon>Phallusia</taxon>
    </lineage>
</organism>
<feature type="region of interest" description="Disordered" evidence="1">
    <location>
        <begin position="304"/>
        <end position="351"/>
    </location>
</feature>
<dbReference type="EMBL" id="LR786409">
    <property type="protein sequence ID" value="CAB3260744.1"/>
    <property type="molecule type" value="mRNA"/>
</dbReference>
<feature type="region of interest" description="Disordered" evidence="1">
    <location>
        <begin position="1087"/>
        <end position="1154"/>
    </location>
</feature>
<proteinExistence type="evidence at transcript level"/>
<dbReference type="InterPro" id="IPR011011">
    <property type="entry name" value="Znf_FYVE_PHD"/>
</dbReference>
<dbReference type="Pfam" id="PF02318">
    <property type="entry name" value="FYVE_2"/>
    <property type="match status" value="1"/>
</dbReference>
<feature type="compositionally biased region" description="Basic and acidic residues" evidence="1">
    <location>
        <begin position="1096"/>
        <end position="1108"/>
    </location>
</feature>
<feature type="region of interest" description="Disordered" evidence="1">
    <location>
        <begin position="879"/>
        <end position="910"/>
    </location>
</feature>
<dbReference type="GO" id="GO:0031267">
    <property type="term" value="F:small GTPase binding"/>
    <property type="evidence" value="ECO:0007669"/>
    <property type="project" value="InterPro"/>
</dbReference>
<feature type="compositionally biased region" description="Basic and acidic residues" evidence="1">
    <location>
        <begin position="768"/>
        <end position="785"/>
    </location>
</feature>
<dbReference type="InterPro" id="IPR041282">
    <property type="entry name" value="FYVE_2"/>
</dbReference>
<feature type="compositionally biased region" description="Low complexity" evidence="1">
    <location>
        <begin position="789"/>
        <end position="807"/>
    </location>
</feature>
<evidence type="ECO:0000313" key="3">
    <source>
        <dbReference type="EMBL" id="CAB3260744.1"/>
    </source>
</evidence>
<sequence length="1154" mass="128263">MGRKVDVSELSPEEQKVILEVIQRDFDLRKKENERIGKLNQEIDVKHHIDPEKQADPEAVCVICGSSFIWLFNPKVECTVCKSYFCKNKSTCGVCDKLVEGYACLLCHKQKDVEWKSLDWFYARLRNKFRRHGGAKIVREFYKTKKGGDTPPPKPPRLHDNDDVRTEEIRISLTRDLDTIDEVDDVLQEESKHSKVQTTETDSADQHHVIIDQSQMRKEIEDVIASTILPKFEELKATQARDQREPPDSSKLAQEIIERLLDTSSDGNQYFDDETDDNALMRRYLRDHKQSILRAVLIKVGEQDAPPSGIMTNSRSPLRDAETMTDASDSESIQSGSLRSRSSVKTPLSERMRNLSPESLRNLLNTNQLSKDDHRTVVQGTVLKKDQMIARAEVDSAIAQIMDQDEVDQPQEFSTEIKFTAVGVDQQSFGRKSSHSGSDTSESDDVGGENWIVPGKEAKQNGFFKTSSKPSYFPTTDAPSAYDLSASQSDSDDIKIEEVVQPVKVTKEFSEISARSLGEEQREIAEPEPVVTKQRSVCDVVDDDILQELNQELVVEKTYKAESLLLPPIEEEAIVPQSRDVKVLYQSVLPLTSAVAAFQTLSKRPSDDSAYQSDVSVQSWQGGVGEGARGRRINGGEESDTFSSNSSLDGSQRISPKKRSTILVPERDVTRSASPTPAPRLKSNHVILTENKAFDQALSDAIERQDEHKDESLEIEINEEEFENRIQSPGSEKRVRFASENNQVFQGDDLTATDSSTTENDYDIIIAEQKRTAADESAEIKHAEELSDSDSMSGNESETSSSSSGSSLDDKPTNQITSSWTNQEEADGREEKYISTDNEEDMQVKSIDGIIAHLKSAGLSGEKCRVYRSSLHISPVSAPQVVERQWKSQSTPSPKVTPRPDPAKKDWSRVGFTVDPANYKKQKTQVKQVSLTELLEADRSASQSADDLSPRDSDTSTPLRTSVVATPSGPGAIKTSGDEPLTSLPSVVQRRSLFAGESPSPKLNGNKGRRAMTSPKINDDSDSDVSSMMSSSTDRPAGYDADTSTMASDADDESRSITSSEARDSKTSLPDLVNVEKLILKKEMTSPLKSSPVNKPLRELSPLERNDPVRGSITMRGGRMVMTSTPDQKGQITFQERETSSDDSSKRRPFVLHI</sequence>
<dbReference type="PANTHER" id="PTHR14555">
    <property type="entry name" value="MYELIN-ASSOCIATED OLIGODENDROCYTIC BASIC PROTEIN MOBP -RELATED"/>
    <property type="match status" value="1"/>
</dbReference>
<dbReference type="GO" id="GO:0030864">
    <property type="term" value="C:cortical actin cytoskeleton"/>
    <property type="evidence" value="ECO:0007669"/>
    <property type="project" value="TreeGrafter"/>
</dbReference>
<reference evidence="3" key="1">
    <citation type="submission" date="2020-04" db="EMBL/GenBank/DDBJ databases">
        <authorList>
            <person name="Neveu A P."/>
        </authorList>
    </citation>
    <scope>NUCLEOTIDE SEQUENCE</scope>
    <source>
        <tissue evidence="3">Whole embryo</tissue>
    </source>
</reference>
<dbReference type="GO" id="GO:0003779">
    <property type="term" value="F:actin binding"/>
    <property type="evidence" value="ECO:0007669"/>
    <property type="project" value="TreeGrafter"/>
</dbReference>
<feature type="region of interest" description="Disordered" evidence="1">
    <location>
        <begin position="605"/>
        <end position="683"/>
    </location>
</feature>
<dbReference type="InterPro" id="IPR013083">
    <property type="entry name" value="Znf_RING/FYVE/PHD"/>
</dbReference>
<dbReference type="PROSITE" id="PS50916">
    <property type="entry name" value="RABBD"/>
    <property type="match status" value="1"/>
</dbReference>
<feature type="region of interest" description="Disordered" evidence="1">
    <location>
        <begin position="935"/>
        <end position="1068"/>
    </location>
</feature>
<feature type="compositionally biased region" description="Polar residues" evidence="1">
    <location>
        <begin position="813"/>
        <end position="823"/>
    </location>
</feature>
<feature type="compositionally biased region" description="Basic and acidic residues" evidence="1">
    <location>
        <begin position="1135"/>
        <end position="1146"/>
    </location>
</feature>
<evidence type="ECO:0000259" key="2">
    <source>
        <dbReference type="PROSITE" id="PS50916"/>
    </source>
</evidence>
<feature type="compositionally biased region" description="Polar residues" evidence="1">
    <location>
        <begin position="605"/>
        <end position="621"/>
    </location>
</feature>
<evidence type="ECO:0000256" key="1">
    <source>
        <dbReference type="SAM" id="MobiDB-lite"/>
    </source>
</evidence>
<feature type="compositionally biased region" description="Low complexity" evidence="1">
    <location>
        <begin position="330"/>
        <end position="343"/>
    </location>
</feature>
<dbReference type="GO" id="GO:0017022">
    <property type="term" value="F:myosin binding"/>
    <property type="evidence" value="ECO:0007669"/>
    <property type="project" value="TreeGrafter"/>
</dbReference>
<feature type="domain" description="RabBD" evidence="2">
    <location>
        <begin position="4"/>
        <end position="124"/>
    </location>
</feature>
<dbReference type="GO" id="GO:0006886">
    <property type="term" value="P:intracellular protein transport"/>
    <property type="evidence" value="ECO:0007669"/>
    <property type="project" value="InterPro"/>
</dbReference>